<dbReference type="AlphaFoldDB" id="H0YRU9"/>
<feature type="repeat" description="ANK" evidence="3">
    <location>
        <begin position="196"/>
        <end position="228"/>
    </location>
</feature>
<reference evidence="7 8" key="1">
    <citation type="journal article" date="2010" name="Nature">
        <title>The genome of a songbird.</title>
        <authorList>
            <person name="Warren W.C."/>
            <person name="Clayton D.F."/>
            <person name="Ellegren H."/>
            <person name="Arnold A.P."/>
            <person name="Hillier L.W."/>
            <person name="Kunstner A."/>
            <person name="Searle S."/>
            <person name="White S."/>
            <person name="Vilella A.J."/>
            <person name="Fairley S."/>
            <person name="Heger A."/>
            <person name="Kong L."/>
            <person name="Ponting C.P."/>
            <person name="Jarvis E.D."/>
            <person name="Mello C.V."/>
            <person name="Minx P."/>
            <person name="Lovell P."/>
            <person name="Velho T.A."/>
            <person name="Ferris M."/>
            <person name="Balakrishnan C.N."/>
            <person name="Sinha S."/>
            <person name="Blatti C."/>
            <person name="London S.E."/>
            <person name="Li Y."/>
            <person name="Lin Y.C."/>
            <person name="George J."/>
            <person name="Sweedler J."/>
            <person name="Southey B."/>
            <person name="Gunaratne P."/>
            <person name="Watson M."/>
            <person name="Nam K."/>
            <person name="Backstrom N."/>
            <person name="Smeds L."/>
            <person name="Nabholz B."/>
            <person name="Itoh Y."/>
            <person name="Whitney O."/>
            <person name="Pfenning A.R."/>
            <person name="Howard J."/>
            <person name="Volker M."/>
            <person name="Skinner B.M."/>
            <person name="Griffin D.K."/>
            <person name="Ye L."/>
            <person name="McLaren W.M."/>
            <person name="Flicek P."/>
            <person name="Quesada V."/>
            <person name="Velasco G."/>
            <person name="Lopez-Otin C."/>
            <person name="Puente X.S."/>
            <person name="Olender T."/>
            <person name="Lancet D."/>
            <person name="Smit A.F."/>
            <person name="Hubley R."/>
            <person name="Konkel M.K."/>
            <person name="Walker J.A."/>
            <person name="Batzer M.A."/>
            <person name="Gu W."/>
            <person name="Pollock D.D."/>
            <person name="Chen L."/>
            <person name="Cheng Z."/>
            <person name="Eichler E.E."/>
            <person name="Stapley J."/>
            <person name="Slate J."/>
            <person name="Ekblom R."/>
            <person name="Birkhead T."/>
            <person name="Burke T."/>
            <person name="Burt D."/>
            <person name="Scharff C."/>
            <person name="Adam I."/>
            <person name="Richard H."/>
            <person name="Sultan M."/>
            <person name="Soldatov A."/>
            <person name="Lehrach H."/>
            <person name="Edwards S.V."/>
            <person name="Yang S.P."/>
            <person name="Li X."/>
            <person name="Graves T."/>
            <person name="Fulton L."/>
            <person name="Nelson J."/>
            <person name="Chinwalla A."/>
            <person name="Hou S."/>
            <person name="Mardis E.R."/>
            <person name="Wilson R.K."/>
        </authorList>
    </citation>
    <scope>NUCLEOTIDE SEQUENCE [LARGE SCALE GENOMIC DNA]</scope>
</reference>
<dbReference type="SMART" id="SM00248">
    <property type="entry name" value="ANK"/>
    <property type="match status" value="5"/>
</dbReference>
<feature type="compositionally biased region" description="Basic and acidic residues" evidence="5">
    <location>
        <begin position="563"/>
        <end position="576"/>
    </location>
</feature>
<keyword evidence="6" id="KW-0732">Signal</keyword>
<reference evidence="7" key="3">
    <citation type="submission" date="2025-09" db="UniProtKB">
        <authorList>
            <consortium name="Ensembl"/>
        </authorList>
    </citation>
    <scope>IDENTIFICATION</scope>
</reference>
<dbReference type="Pfam" id="PF00023">
    <property type="entry name" value="Ank"/>
    <property type="match status" value="1"/>
</dbReference>
<feature type="compositionally biased region" description="Basic and acidic residues" evidence="5">
    <location>
        <begin position="478"/>
        <end position="491"/>
    </location>
</feature>
<dbReference type="OrthoDB" id="341259at2759"/>
<dbReference type="Gene3D" id="1.25.40.20">
    <property type="entry name" value="Ankyrin repeat-containing domain"/>
    <property type="match status" value="2"/>
</dbReference>
<accession>H0YRU9</accession>
<feature type="signal peptide" evidence="6">
    <location>
        <begin position="1"/>
        <end position="20"/>
    </location>
</feature>
<dbReference type="HOGENOM" id="CLU_600732_0_0_1"/>
<protein>
    <submittedName>
        <fullName evidence="7">Ankyrin repeat domain 24</fullName>
    </submittedName>
</protein>
<gene>
    <name evidence="7" type="primary">ANKRD24</name>
</gene>
<organism evidence="7 8">
    <name type="scientific">Taeniopygia guttata</name>
    <name type="common">Zebra finch</name>
    <name type="synonym">Poephila guttata</name>
    <dbReference type="NCBI Taxonomy" id="59729"/>
    <lineage>
        <taxon>Eukaryota</taxon>
        <taxon>Metazoa</taxon>
        <taxon>Chordata</taxon>
        <taxon>Craniata</taxon>
        <taxon>Vertebrata</taxon>
        <taxon>Euteleostomi</taxon>
        <taxon>Archelosauria</taxon>
        <taxon>Archosauria</taxon>
        <taxon>Dinosauria</taxon>
        <taxon>Saurischia</taxon>
        <taxon>Theropoda</taxon>
        <taxon>Coelurosauria</taxon>
        <taxon>Aves</taxon>
        <taxon>Neognathae</taxon>
        <taxon>Neoaves</taxon>
        <taxon>Telluraves</taxon>
        <taxon>Australaves</taxon>
        <taxon>Passeriformes</taxon>
        <taxon>Passeroidea</taxon>
        <taxon>Estrildidae</taxon>
        <taxon>Estrildinae</taxon>
        <taxon>Taeniopygia</taxon>
    </lineage>
</organism>
<evidence type="ECO:0000256" key="1">
    <source>
        <dbReference type="ARBA" id="ARBA00022737"/>
    </source>
</evidence>
<dbReference type="CTD" id="170961"/>
<dbReference type="Pfam" id="PF12796">
    <property type="entry name" value="Ank_2"/>
    <property type="match status" value="1"/>
</dbReference>
<dbReference type="InterPro" id="IPR042420">
    <property type="entry name" value="RAI14/UACA"/>
</dbReference>
<reference evidence="7" key="2">
    <citation type="submission" date="2025-08" db="UniProtKB">
        <authorList>
            <consortium name="Ensembl"/>
        </authorList>
    </citation>
    <scope>IDENTIFICATION</scope>
</reference>
<dbReference type="PROSITE" id="PS50088">
    <property type="entry name" value="ANK_REPEAT"/>
    <property type="match status" value="5"/>
</dbReference>
<sequence length="928" mass="102278">MASSRRLLLSTMKQICLCAAASFASQDWTKNDEKLLQAVDYNDAGRVTSLLLRKGLVPTKLDSEGKSAFHLAATRGNVDCLEAMLAHGVDAMTKDSSGYTALHLASKHGHPQCVSKLLQASCPVDVADGSGRTALHLAAASGCISCSEILCDFKAPLNSKDKDGSTPLILAAKMSHPELCRYLLHRGAAVNCRDLQGRTALMLACESGSVDTVEVLVSAGARVAVVDATGHDAAHYGLATGNVLIQHLLQEAAQRRSWASEEESAEQTSQTSSPSQSSVREKSSTPRKRKAPLPPLGTPSQEDRDAYEEIVRLRQERAQFLQKIRGLEQQEKQRRERAELDEASLRSMEKQIRELEERLVARDGEKEKLGKEVEALRSRLSSMENEKENTSYDIETLQDEEGEPLDFPGAEMLLSKKTLSPSAEELLATLQGQVQSLTVQNKELREKIQVLENYERDESSPPAPGDVVPASRYQALQRELERLRAQGREATARAGGDGQRAASEPIPEGTAGPRPAEEPAWAWGECKAALGELGVQTSSSASPSGEREPGAELAEARAALKRAQAELEERERRLKELQAQLEAAEAAASPGASAEEASREKEALLERCGRAEAEAEALRRELEAPRAPEAARQRAEAEAQRAELAELRAELAELRAALARREAELGALRERLREHEEEAPAWPQRARAEGWVPREEHARGTAALQEQARALRERLAQLEAAADAKAREAARLQAELAAAVPRAQHEAAEAGLRAEAAALARRLQELERRHEKTCEEVFRVQRQALFMKSERQAAEDRLGAAQKQLEQAQDEARRLRELHGHAEDAARLVRDRDRKITELSKEVFRLKEALNALPESGGPPQSPPNTAALQARIRALEEKLEETETRHSKVVTLYRSHLLYAVQGHMDEDVQRLLCQILRMQRLQEQGR</sequence>
<feature type="compositionally biased region" description="Low complexity" evidence="5">
    <location>
        <begin position="577"/>
        <end position="595"/>
    </location>
</feature>
<feature type="region of interest" description="Disordered" evidence="5">
    <location>
        <begin position="256"/>
        <end position="304"/>
    </location>
</feature>
<dbReference type="InterPro" id="IPR036770">
    <property type="entry name" value="Ankyrin_rpt-contain_sf"/>
</dbReference>
<evidence type="ECO:0000313" key="8">
    <source>
        <dbReference type="Proteomes" id="UP000007754"/>
    </source>
</evidence>
<keyword evidence="8" id="KW-1185">Reference proteome</keyword>
<feature type="chain" id="PRO_5025464403" evidence="6">
    <location>
        <begin position="21"/>
        <end position="928"/>
    </location>
</feature>
<evidence type="ECO:0000256" key="6">
    <source>
        <dbReference type="SAM" id="SignalP"/>
    </source>
</evidence>
<evidence type="ECO:0000256" key="5">
    <source>
        <dbReference type="SAM" id="MobiDB-lite"/>
    </source>
</evidence>
<feature type="coiled-coil region" evidence="4">
    <location>
        <begin position="866"/>
        <end position="893"/>
    </location>
</feature>
<dbReference type="Ensembl" id="ENSTGUT00000001020.2">
    <property type="protein sequence ID" value="ENSTGUP00000001008.2"/>
    <property type="gene ID" value="ENSTGUG00000000981.2"/>
</dbReference>
<dbReference type="Proteomes" id="UP000007754">
    <property type="component" value="Chromosome 28"/>
</dbReference>
<dbReference type="InterPro" id="IPR002110">
    <property type="entry name" value="Ankyrin_rpt"/>
</dbReference>
<feature type="repeat" description="ANK" evidence="3">
    <location>
        <begin position="64"/>
        <end position="96"/>
    </location>
</feature>
<evidence type="ECO:0000313" key="7">
    <source>
        <dbReference type="Ensembl" id="ENSTGUP00000001008.2"/>
    </source>
</evidence>
<feature type="repeat" description="ANK" evidence="3">
    <location>
        <begin position="163"/>
        <end position="195"/>
    </location>
</feature>
<feature type="compositionally biased region" description="Low complexity" evidence="5">
    <location>
        <begin position="266"/>
        <end position="278"/>
    </location>
</feature>
<feature type="region of interest" description="Disordered" evidence="5">
    <location>
        <begin position="378"/>
        <end position="407"/>
    </location>
</feature>
<feature type="repeat" description="ANK" evidence="3">
    <location>
        <begin position="130"/>
        <end position="162"/>
    </location>
</feature>
<dbReference type="GeneTree" id="ENSGT00940000159237"/>
<name>H0YRU9_TAEGU</name>
<evidence type="ECO:0000256" key="3">
    <source>
        <dbReference type="PROSITE-ProRule" id="PRU00023"/>
    </source>
</evidence>
<dbReference type="KEGG" id="tgu:100218455"/>
<keyword evidence="1" id="KW-0677">Repeat</keyword>
<dbReference type="PANTHER" id="PTHR24129">
    <property type="entry name" value="ANKYCORBIN"/>
    <property type="match status" value="1"/>
</dbReference>
<dbReference type="SUPFAM" id="SSF48403">
    <property type="entry name" value="Ankyrin repeat"/>
    <property type="match status" value="1"/>
</dbReference>
<feature type="region of interest" description="Disordered" evidence="5">
    <location>
        <begin position="451"/>
        <end position="641"/>
    </location>
</feature>
<evidence type="ECO:0000256" key="2">
    <source>
        <dbReference type="ARBA" id="ARBA00023054"/>
    </source>
</evidence>
<proteinExistence type="predicted"/>
<dbReference type="PROSITE" id="PS50297">
    <property type="entry name" value="ANK_REP_REGION"/>
    <property type="match status" value="5"/>
</dbReference>
<dbReference type="GO" id="GO:0003779">
    <property type="term" value="F:actin binding"/>
    <property type="evidence" value="ECO:0007669"/>
    <property type="project" value="InterPro"/>
</dbReference>
<feature type="compositionally biased region" description="Basic and acidic residues" evidence="5">
    <location>
        <begin position="596"/>
        <end position="641"/>
    </location>
</feature>
<keyword evidence="3" id="KW-0040">ANK repeat</keyword>
<evidence type="ECO:0000256" key="4">
    <source>
        <dbReference type="SAM" id="Coils"/>
    </source>
</evidence>
<keyword evidence="2 4" id="KW-0175">Coiled coil</keyword>
<dbReference type="Pfam" id="PF13637">
    <property type="entry name" value="Ank_4"/>
    <property type="match status" value="1"/>
</dbReference>
<dbReference type="InParanoid" id="H0YRU9"/>
<dbReference type="OMA" id="GPMEMEL"/>
<feature type="repeat" description="ANK" evidence="3">
    <location>
        <begin position="97"/>
        <end position="129"/>
    </location>
</feature>
<dbReference type="PANTHER" id="PTHR24129:SF0">
    <property type="entry name" value="ANKYCORBIN"/>
    <property type="match status" value="1"/>
</dbReference>